<reference evidence="3" key="1">
    <citation type="submission" date="2022-03" db="EMBL/GenBank/DDBJ databases">
        <authorList>
            <person name="Martin C."/>
        </authorList>
    </citation>
    <scope>NUCLEOTIDE SEQUENCE</scope>
</reference>
<dbReference type="Proteomes" id="UP000749559">
    <property type="component" value="Unassembled WGS sequence"/>
</dbReference>
<feature type="domain" description="VWFA" evidence="2">
    <location>
        <begin position="33"/>
        <end position="233"/>
    </location>
</feature>
<dbReference type="InterPro" id="IPR002035">
    <property type="entry name" value="VWF_A"/>
</dbReference>
<dbReference type="AlphaFoldDB" id="A0A8S4Q424"/>
<feature type="chain" id="PRO_5035873333" description="VWFA domain-containing protein" evidence="1">
    <location>
        <begin position="22"/>
        <end position="453"/>
    </location>
</feature>
<dbReference type="EMBL" id="CAIIXF020000012">
    <property type="protein sequence ID" value="CAH1801000.1"/>
    <property type="molecule type" value="Genomic_DNA"/>
</dbReference>
<feature type="signal peptide" evidence="1">
    <location>
        <begin position="1"/>
        <end position="21"/>
    </location>
</feature>
<feature type="domain" description="VWFA" evidence="2">
    <location>
        <begin position="251"/>
        <end position="444"/>
    </location>
</feature>
<accession>A0A8S4Q424</accession>
<protein>
    <recommendedName>
        <fullName evidence="2">VWFA domain-containing protein</fullName>
    </recommendedName>
</protein>
<gene>
    <name evidence="3" type="ORF">OFUS_LOCUS24832</name>
</gene>
<dbReference type="Pfam" id="PF00092">
    <property type="entry name" value="VWA"/>
    <property type="match status" value="2"/>
</dbReference>
<dbReference type="Gene3D" id="3.40.50.410">
    <property type="entry name" value="von Willebrand factor, type A domain"/>
    <property type="match status" value="2"/>
</dbReference>
<dbReference type="InterPro" id="IPR050525">
    <property type="entry name" value="ECM_Assembly_Org"/>
</dbReference>
<evidence type="ECO:0000313" key="4">
    <source>
        <dbReference type="Proteomes" id="UP000749559"/>
    </source>
</evidence>
<dbReference type="SMART" id="SM00327">
    <property type="entry name" value="VWA"/>
    <property type="match status" value="2"/>
</dbReference>
<evidence type="ECO:0000256" key="1">
    <source>
        <dbReference type="SAM" id="SignalP"/>
    </source>
</evidence>
<evidence type="ECO:0000313" key="3">
    <source>
        <dbReference type="EMBL" id="CAH1801000.1"/>
    </source>
</evidence>
<dbReference type="PROSITE" id="PS50234">
    <property type="entry name" value="VWFA"/>
    <property type="match status" value="2"/>
</dbReference>
<organism evidence="3 4">
    <name type="scientific">Owenia fusiformis</name>
    <name type="common">Polychaete worm</name>
    <dbReference type="NCBI Taxonomy" id="6347"/>
    <lineage>
        <taxon>Eukaryota</taxon>
        <taxon>Metazoa</taxon>
        <taxon>Spiralia</taxon>
        <taxon>Lophotrochozoa</taxon>
        <taxon>Annelida</taxon>
        <taxon>Polychaeta</taxon>
        <taxon>Sedentaria</taxon>
        <taxon>Canalipalpata</taxon>
        <taxon>Sabellida</taxon>
        <taxon>Oweniida</taxon>
        <taxon>Oweniidae</taxon>
        <taxon>Owenia</taxon>
    </lineage>
</organism>
<keyword evidence="4" id="KW-1185">Reference proteome</keyword>
<keyword evidence="1" id="KW-0732">Signal</keyword>
<sequence length="453" mass="51566">MLPNWKGLLFLLVQVIVTVTGQFPGLSRIVCLDITFLFDTSCSISSHDKRRMVDFAIALLQRLSFYDNPGDGLSVRVAAGTFDLGVKHQFYLHDNEKDVAQIVEALNKIALGPGGCKTRTSDIIEDLTTDFFVEENGDRDNVHYPNVAIVFGDARTKPNRLRKILKNYADFAKSQRIDINLVLFRNNRHGVRGRFKPPTDLDILPSEPREEHIFDVRNEERSAIELERLATHLERNFFCPLFDDPMTICSDIVFLFDFSCSIEEETKQLSLRLAKEIVKRILPGPDLTTYAAVVYDIVPRVQFGFDEGEDPVTVLNNLDAIDTTPLDCRTFTNVALDKIRDDVFNPGNDRDDAFYQDLVIAFTDGMTSPLNKRNKTLESAKRLKENFIELMLVKLENNRGKSGDALPELNALPTDPDKNMGFVYPLDEESFLDEDNFQTVLENMMLNLERYAC</sequence>
<comment type="caution">
    <text evidence="3">The sequence shown here is derived from an EMBL/GenBank/DDBJ whole genome shotgun (WGS) entry which is preliminary data.</text>
</comment>
<dbReference type="PANTHER" id="PTHR24020:SF84">
    <property type="entry name" value="VWFA DOMAIN-CONTAINING PROTEIN"/>
    <property type="match status" value="1"/>
</dbReference>
<proteinExistence type="predicted"/>
<dbReference type="SUPFAM" id="SSF53300">
    <property type="entry name" value="vWA-like"/>
    <property type="match status" value="2"/>
</dbReference>
<evidence type="ECO:0000259" key="2">
    <source>
        <dbReference type="PROSITE" id="PS50234"/>
    </source>
</evidence>
<dbReference type="InterPro" id="IPR036465">
    <property type="entry name" value="vWFA_dom_sf"/>
</dbReference>
<dbReference type="PANTHER" id="PTHR24020">
    <property type="entry name" value="COLLAGEN ALPHA"/>
    <property type="match status" value="1"/>
</dbReference>
<name>A0A8S4Q424_OWEFU</name>